<name>A0ABT1XG07_9BURK</name>
<keyword evidence="12" id="KW-1185">Reference proteome</keyword>
<gene>
    <name evidence="11" type="ORF">NSP04_01055</name>
</gene>
<evidence type="ECO:0000256" key="8">
    <source>
        <dbReference type="ARBA" id="ARBA00023136"/>
    </source>
</evidence>
<dbReference type="Pfam" id="PF01061">
    <property type="entry name" value="ABC2_membrane"/>
    <property type="match status" value="1"/>
</dbReference>
<comment type="similarity">
    <text evidence="2 9">Belongs to the ABC-2 integral membrane protein family.</text>
</comment>
<evidence type="ECO:0000256" key="4">
    <source>
        <dbReference type="ARBA" id="ARBA00022475"/>
    </source>
</evidence>
<keyword evidence="5 9" id="KW-0812">Transmembrane</keyword>
<evidence type="ECO:0000256" key="5">
    <source>
        <dbReference type="ARBA" id="ARBA00022692"/>
    </source>
</evidence>
<dbReference type="PANTHER" id="PTHR30413:SF10">
    <property type="entry name" value="CAPSULE POLYSACCHARIDE EXPORT INNER-MEMBRANE PROTEIN CTRC"/>
    <property type="match status" value="1"/>
</dbReference>
<evidence type="ECO:0000256" key="1">
    <source>
        <dbReference type="ARBA" id="ARBA00004651"/>
    </source>
</evidence>
<feature type="transmembrane region" description="Helical" evidence="9">
    <location>
        <begin position="244"/>
        <end position="263"/>
    </location>
</feature>
<feature type="transmembrane region" description="Helical" evidence="9">
    <location>
        <begin position="76"/>
        <end position="96"/>
    </location>
</feature>
<evidence type="ECO:0000313" key="12">
    <source>
        <dbReference type="Proteomes" id="UP001165267"/>
    </source>
</evidence>
<keyword evidence="7" id="KW-0762">Sugar transport</keyword>
<proteinExistence type="inferred from homology"/>
<dbReference type="RefSeq" id="WP_257510482.1">
    <property type="nucleotide sequence ID" value="NZ_JANKHG010000001.1"/>
</dbReference>
<sequence>MFTSVQSTTVLRAPRAIWAHRNFISALVKREFMTKYANSSLGAAWSVISPLVMMSMYALVFSQVMEVKLSSAVSGWGYVMHLFTGLLLWTLFSDVLMRTQSMFPDYSNFLKKMKIHIGVVPVVVVLNVLVSWGIMAVLFFLFLTLGGYLGQVSFLHLGMAIFVVAVLAVGTGLILSTLNVFFRDIGQLVPVLLNVGFWATPIVYPPSVLPGWALNILQHSPVFQLVDFAQNSVVAGGSASTNAIFIPLVWAIVAFVFGCLVLGRAKTDLVDQL</sequence>
<dbReference type="PANTHER" id="PTHR30413">
    <property type="entry name" value="INNER MEMBRANE TRANSPORT PERMEASE"/>
    <property type="match status" value="1"/>
</dbReference>
<evidence type="ECO:0000256" key="7">
    <source>
        <dbReference type="ARBA" id="ARBA00023047"/>
    </source>
</evidence>
<evidence type="ECO:0000313" key="11">
    <source>
        <dbReference type="EMBL" id="MCR2745232.1"/>
    </source>
</evidence>
<evidence type="ECO:0000256" key="9">
    <source>
        <dbReference type="RuleBase" id="RU361157"/>
    </source>
</evidence>
<protein>
    <recommendedName>
        <fullName evidence="9">Transport permease protein</fullName>
    </recommendedName>
</protein>
<keyword evidence="4 9" id="KW-1003">Cell membrane</keyword>
<evidence type="ECO:0000256" key="2">
    <source>
        <dbReference type="ARBA" id="ARBA00007783"/>
    </source>
</evidence>
<feature type="domain" description="ABC transmembrane type-2" evidence="10">
    <location>
        <begin position="41"/>
        <end position="265"/>
    </location>
</feature>
<feature type="transmembrane region" description="Helical" evidence="9">
    <location>
        <begin position="185"/>
        <end position="204"/>
    </location>
</feature>
<keyword evidence="8 9" id="KW-0472">Membrane</keyword>
<comment type="caution">
    <text evidence="11">The sequence shown here is derived from an EMBL/GenBank/DDBJ whole genome shotgun (WGS) entry which is preliminary data.</text>
</comment>
<reference evidence="11" key="1">
    <citation type="submission" date="2022-07" db="EMBL/GenBank/DDBJ databases">
        <authorList>
            <person name="Xamxidin M."/>
        </authorList>
    </citation>
    <scope>NUCLEOTIDE SEQUENCE</scope>
    <source>
        <strain evidence="11">YS8-69</strain>
    </source>
</reference>
<feature type="transmembrane region" description="Helical" evidence="9">
    <location>
        <begin position="154"/>
        <end position="178"/>
    </location>
</feature>
<dbReference type="EMBL" id="JANKHG010000001">
    <property type="protein sequence ID" value="MCR2745232.1"/>
    <property type="molecule type" value="Genomic_DNA"/>
</dbReference>
<dbReference type="InterPro" id="IPR013525">
    <property type="entry name" value="ABC2_TM"/>
</dbReference>
<evidence type="ECO:0000256" key="3">
    <source>
        <dbReference type="ARBA" id="ARBA00022448"/>
    </source>
</evidence>
<evidence type="ECO:0000256" key="6">
    <source>
        <dbReference type="ARBA" id="ARBA00022989"/>
    </source>
</evidence>
<feature type="transmembrane region" description="Helical" evidence="9">
    <location>
        <begin position="43"/>
        <end position="64"/>
    </location>
</feature>
<feature type="transmembrane region" description="Helical" evidence="9">
    <location>
        <begin position="117"/>
        <end position="142"/>
    </location>
</feature>
<comment type="subcellular location">
    <subcellularLocation>
        <location evidence="9">Cell inner membrane</location>
        <topology evidence="9">Multi-pass membrane protein</topology>
    </subcellularLocation>
    <subcellularLocation>
        <location evidence="1">Cell membrane</location>
        <topology evidence="1">Multi-pass membrane protein</topology>
    </subcellularLocation>
</comment>
<organism evidence="11 12">
    <name type="scientific">Limnobacter parvus</name>
    <dbReference type="NCBI Taxonomy" id="2939690"/>
    <lineage>
        <taxon>Bacteria</taxon>
        <taxon>Pseudomonadati</taxon>
        <taxon>Pseudomonadota</taxon>
        <taxon>Betaproteobacteria</taxon>
        <taxon>Burkholderiales</taxon>
        <taxon>Burkholderiaceae</taxon>
        <taxon>Limnobacter</taxon>
    </lineage>
</organism>
<dbReference type="InterPro" id="IPR047817">
    <property type="entry name" value="ABC2_TM_bact-type"/>
</dbReference>
<dbReference type="Proteomes" id="UP001165267">
    <property type="component" value="Unassembled WGS sequence"/>
</dbReference>
<dbReference type="PROSITE" id="PS51012">
    <property type="entry name" value="ABC_TM2"/>
    <property type="match status" value="1"/>
</dbReference>
<keyword evidence="6 9" id="KW-1133">Transmembrane helix</keyword>
<keyword evidence="3 9" id="KW-0813">Transport</keyword>
<evidence type="ECO:0000259" key="10">
    <source>
        <dbReference type="PROSITE" id="PS51012"/>
    </source>
</evidence>
<accession>A0ABT1XG07</accession>
<keyword evidence="7" id="KW-0625">Polysaccharide transport</keyword>